<feature type="chain" id="PRO_5046006498" description="Lipoprotein" evidence="2">
    <location>
        <begin position="27"/>
        <end position="153"/>
    </location>
</feature>
<evidence type="ECO:0000313" key="3">
    <source>
        <dbReference type="EMBL" id="MFC4957884.1"/>
    </source>
</evidence>
<feature type="compositionally biased region" description="Polar residues" evidence="1">
    <location>
        <begin position="140"/>
        <end position="153"/>
    </location>
</feature>
<evidence type="ECO:0000256" key="1">
    <source>
        <dbReference type="SAM" id="MobiDB-lite"/>
    </source>
</evidence>
<evidence type="ECO:0000256" key="2">
    <source>
        <dbReference type="SAM" id="SignalP"/>
    </source>
</evidence>
<accession>A0ABV9ULB3</accession>
<protein>
    <recommendedName>
        <fullName evidence="5">Lipoprotein</fullName>
    </recommendedName>
</protein>
<gene>
    <name evidence="3" type="ORF">ACFPFX_16505</name>
</gene>
<comment type="caution">
    <text evidence="3">The sequence shown here is derived from an EMBL/GenBank/DDBJ whole genome shotgun (WGS) entry which is preliminary data.</text>
</comment>
<proteinExistence type="predicted"/>
<dbReference type="RefSeq" id="WP_344373298.1">
    <property type="nucleotide sequence ID" value="NZ_BAAASQ010000007.1"/>
</dbReference>
<organism evidence="3 4">
    <name type="scientific">Streptomyces mauvecolor</name>
    <dbReference type="NCBI Taxonomy" id="58345"/>
    <lineage>
        <taxon>Bacteria</taxon>
        <taxon>Bacillati</taxon>
        <taxon>Actinomycetota</taxon>
        <taxon>Actinomycetes</taxon>
        <taxon>Kitasatosporales</taxon>
        <taxon>Streptomycetaceae</taxon>
        <taxon>Streptomyces</taxon>
    </lineage>
</organism>
<keyword evidence="2" id="KW-0732">Signal</keyword>
<reference evidence="4" key="1">
    <citation type="journal article" date="2019" name="Int. J. Syst. Evol. Microbiol.">
        <title>The Global Catalogue of Microorganisms (GCM) 10K type strain sequencing project: providing services to taxonomists for standard genome sequencing and annotation.</title>
        <authorList>
            <consortium name="The Broad Institute Genomics Platform"/>
            <consortium name="The Broad Institute Genome Sequencing Center for Infectious Disease"/>
            <person name="Wu L."/>
            <person name="Ma J."/>
        </authorList>
    </citation>
    <scope>NUCLEOTIDE SEQUENCE [LARGE SCALE GENOMIC DNA]</scope>
    <source>
        <strain evidence="4">CCM 7224</strain>
    </source>
</reference>
<feature type="region of interest" description="Disordered" evidence="1">
    <location>
        <begin position="129"/>
        <end position="153"/>
    </location>
</feature>
<dbReference type="PROSITE" id="PS51257">
    <property type="entry name" value="PROKAR_LIPOPROTEIN"/>
    <property type="match status" value="1"/>
</dbReference>
<feature type="region of interest" description="Disordered" evidence="1">
    <location>
        <begin position="30"/>
        <end position="57"/>
    </location>
</feature>
<dbReference type="Proteomes" id="UP001595834">
    <property type="component" value="Unassembled WGS sequence"/>
</dbReference>
<evidence type="ECO:0008006" key="5">
    <source>
        <dbReference type="Google" id="ProtNLM"/>
    </source>
</evidence>
<dbReference type="EMBL" id="JBHSIZ010000017">
    <property type="protein sequence ID" value="MFC4957884.1"/>
    <property type="molecule type" value="Genomic_DNA"/>
</dbReference>
<evidence type="ECO:0000313" key="4">
    <source>
        <dbReference type="Proteomes" id="UP001595834"/>
    </source>
</evidence>
<name>A0ABV9ULB3_9ACTN</name>
<sequence length="153" mass="16233">MRTRARPRVRIRFAPLCALALAAALAGCSAGHDATPADTPSRSPSALDSPSPHTTSPAELCTHLITYWAKQELDEGQGSGLDYQEKGLSDGQNEILLTTLAAARKERAAHGAAAGDRLIEQQAQRGCAERYRNGIPTTDPWAQTKQPTPSGSS</sequence>
<feature type="signal peptide" evidence="2">
    <location>
        <begin position="1"/>
        <end position="26"/>
    </location>
</feature>
<keyword evidence="4" id="KW-1185">Reference proteome</keyword>
<feature type="compositionally biased region" description="Polar residues" evidence="1">
    <location>
        <begin position="38"/>
        <end position="57"/>
    </location>
</feature>